<protein>
    <submittedName>
        <fullName evidence="1">Uncharacterized protein</fullName>
    </submittedName>
</protein>
<organism evidence="1">
    <name type="scientific">marine sediment metagenome</name>
    <dbReference type="NCBI Taxonomy" id="412755"/>
    <lineage>
        <taxon>unclassified sequences</taxon>
        <taxon>metagenomes</taxon>
        <taxon>ecological metagenomes</taxon>
    </lineage>
</organism>
<accession>A0A0F9JRW2</accession>
<sequence length="88" mass="10200">MINKRKPIRREVRCLYMALLKNNKGVRDLRKMIGFFDEYIDLRDRVTKNGGIIAASFRSNSIARSETVRLANQGLVNLYKENNIKKVG</sequence>
<dbReference type="EMBL" id="LAZR01010768">
    <property type="protein sequence ID" value="KKM65191.1"/>
    <property type="molecule type" value="Genomic_DNA"/>
</dbReference>
<gene>
    <name evidence="1" type="ORF">LCGC14_1493730</name>
</gene>
<evidence type="ECO:0000313" key="1">
    <source>
        <dbReference type="EMBL" id="KKM65191.1"/>
    </source>
</evidence>
<reference evidence="1" key="1">
    <citation type="journal article" date="2015" name="Nature">
        <title>Complex archaea that bridge the gap between prokaryotes and eukaryotes.</title>
        <authorList>
            <person name="Spang A."/>
            <person name="Saw J.H."/>
            <person name="Jorgensen S.L."/>
            <person name="Zaremba-Niedzwiedzka K."/>
            <person name="Martijn J."/>
            <person name="Lind A.E."/>
            <person name="van Eijk R."/>
            <person name="Schleper C."/>
            <person name="Guy L."/>
            <person name="Ettema T.J."/>
        </authorList>
    </citation>
    <scope>NUCLEOTIDE SEQUENCE</scope>
</reference>
<feature type="non-terminal residue" evidence="1">
    <location>
        <position position="88"/>
    </location>
</feature>
<proteinExistence type="predicted"/>
<dbReference type="AlphaFoldDB" id="A0A0F9JRW2"/>
<name>A0A0F9JRW2_9ZZZZ</name>
<comment type="caution">
    <text evidence="1">The sequence shown here is derived from an EMBL/GenBank/DDBJ whole genome shotgun (WGS) entry which is preliminary data.</text>
</comment>